<dbReference type="Proteomes" id="UP000315369">
    <property type="component" value="Unassembled WGS sequence"/>
</dbReference>
<reference evidence="2 3" key="1">
    <citation type="submission" date="2019-06" db="EMBL/GenBank/DDBJ databases">
        <authorList>
            <person name="Livingstone P."/>
            <person name="Whitworth D."/>
        </authorList>
    </citation>
    <scope>NUCLEOTIDE SEQUENCE [LARGE SCALE GENOMIC DNA]</scope>
    <source>
        <strain evidence="2 3">AM401</strain>
    </source>
</reference>
<dbReference type="EMBL" id="VIFM01000154">
    <property type="protein sequence ID" value="TQF12110.1"/>
    <property type="molecule type" value="Genomic_DNA"/>
</dbReference>
<accession>A0A540WT38</accession>
<organism evidence="2 3">
    <name type="scientific">Myxococcus llanfairpwllgwyngyllgogerychwyrndrobwllllantysiliogogogochensis</name>
    <dbReference type="NCBI Taxonomy" id="2590453"/>
    <lineage>
        <taxon>Bacteria</taxon>
        <taxon>Pseudomonadati</taxon>
        <taxon>Myxococcota</taxon>
        <taxon>Myxococcia</taxon>
        <taxon>Myxococcales</taxon>
        <taxon>Cystobacterineae</taxon>
        <taxon>Myxococcaceae</taxon>
        <taxon>Myxococcus</taxon>
    </lineage>
</organism>
<evidence type="ECO:0000313" key="2">
    <source>
        <dbReference type="EMBL" id="TQF12110.1"/>
    </source>
</evidence>
<feature type="domain" description="Nif11" evidence="1">
    <location>
        <begin position="1"/>
        <end position="52"/>
    </location>
</feature>
<evidence type="ECO:0000313" key="3">
    <source>
        <dbReference type="Proteomes" id="UP000315369"/>
    </source>
</evidence>
<dbReference type="OrthoDB" id="488523at2"/>
<gene>
    <name evidence="2" type="ORF">FJV41_30700</name>
</gene>
<name>A0A540WT38_9BACT</name>
<comment type="caution">
    <text evidence="2">The sequence shown here is derived from an EMBL/GenBank/DDBJ whole genome shotgun (WGS) entry which is preliminary data.</text>
</comment>
<dbReference type="InterPro" id="IPR012903">
    <property type="entry name" value="Nif11"/>
</dbReference>
<dbReference type="RefSeq" id="WP_141646142.1">
    <property type="nucleotide sequence ID" value="NZ_VIFM01000154.1"/>
</dbReference>
<dbReference type="AlphaFoldDB" id="A0A540WT38"/>
<proteinExistence type="predicted"/>
<protein>
    <submittedName>
        <fullName evidence="2">Nif11 family protein</fullName>
    </submittedName>
</protein>
<sequence length="68" mass="7991">MSLEDFERFRQRVLEDVSLQEALRARMDVPAFLALATRLGAEHGCHFTAEELRDLMRDARRSWLGDWV</sequence>
<evidence type="ECO:0000259" key="1">
    <source>
        <dbReference type="Pfam" id="PF07862"/>
    </source>
</evidence>
<dbReference type="Pfam" id="PF07862">
    <property type="entry name" value="Nif11"/>
    <property type="match status" value="1"/>
</dbReference>
<keyword evidence="3" id="KW-1185">Reference proteome</keyword>